<feature type="repeat" description="ANK" evidence="3">
    <location>
        <begin position="190"/>
        <end position="226"/>
    </location>
</feature>
<dbReference type="InterPro" id="IPR036770">
    <property type="entry name" value="Ankyrin_rpt-contain_sf"/>
</dbReference>
<keyword evidence="1" id="KW-0677">Repeat</keyword>
<dbReference type="PANTHER" id="PTHR24171">
    <property type="entry name" value="ANKYRIN REPEAT DOMAIN-CONTAINING PROTEIN 39-RELATED"/>
    <property type="match status" value="1"/>
</dbReference>
<evidence type="ECO:0000256" key="4">
    <source>
        <dbReference type="SAM" id="MobiDB-lite"/>
    </source>
</evidence>
<reference evidence="5" key="1">
    <citation type="submission" date="2021-12" db="EMBL/GenBank/DDBJ databases">
        <title>Prjna785345.</title>
        <authorList>
            <person name="Rujirawat T."/>
            <person name="Krajaejun T."/>
        </authorList>
    </citation>
    <scope>NUCLEOTIDE SEQUENCE</scope>
    <source>
        <strain evidence="5">Pi057C3</strain>
    </source>
</reference>
<sequence>MLSIDENGGDMAAFRRRVEYAYIDSPRGGGGDSATSSSSGPNDRDHDHDRSPEDPPEDSPQARQRLHKSASVVLSRGHAEELFQKNFVGMLNKRGYNVRDFASRDSTGSIASLSGWGLGSLNNLNDSSETSTSSITSTTSSMSSVILGLREPNHGQGPLHIAVRKGDLQVLDALLDTECAEDIVNLQDNNGNTALHFAAGSWRRPQCAAIVSRLLATGADVRIKNKRGLTPIAVYMLTIKIDNAPIVARLLEHGSDPDTELDGEAMLFTALRRNLAAIVSALVAFGASLSSLNQDGLMCYEVATPRLRRIMIRSIRKAPPFLPPTQRSKCMRCSGALLSPKRVVSNFLKRILGMRITNHQSNCYHCGLLFCSQCLKPTQVADALPPGFARSRIDDLANVKTCPLCEAALKERQQKMHARQSLDEHNNMLFGLGA</sequence>
<dbReference type="Gene3D" id="3.30.40.10">
    <property type="entry name" value="Zinc/RING finger domain, C3HC4 (zinc finger)"/>
    <property type="match status" value="1"/>
</dbReference>
<comment type="caution">
    <text evidence="5">The sequence shown here is derived from an EMBL/GenBank/DDBJ whole genome shotgun (WGS) entry which is preliminary data.</text>
</comment>
<evidence type="ECO:0000256" key="2">
    <source>
        <dbReference type="ARBA" id="ARBA00023043"/>
    </source>
</evidence>
<name>A0AAD5QA82_PYTIN</name>
<keyword evidence="2 3" id="KW-0040">ANK repeat</keyword>
<evidence type="ECO:0008006" key="7">
    <source>
        <dbReference type="Google" id="ProtNLM"/>
    </source>
</evidence>
<dbReference type="InterPro" id="IPR002110">
    <property type="entry name" value="Ankyrin_rpt"/>
</dbReference>
<feature type="region of interest" description="Disordered" evidence="4">
    <location>
        <begin position="22"/>
        <end position="70"/>
    </location>
</feature>
<evidence type="ECO:0000313" key="5">
    <source>
        <dbReference type="EMBL" id="KAJ0400293.1"/>
    </source>
</evidence>
<evidence type="ECO:0000313" key="6">
    <source>
        <dbReference type="Proteomes" id="UP001209570"/>
    </source>
</evidence>
<dbReference type="SMART" id="SM00248">
    <property type="entry name" value="ANK"/>
    <property type="match status" value="4"/>
</dbReference>
<evidence type="ECO:0000256" key="1">
    <source>
        <dbReference type="ARBA" id="ARBA00022737"/>
    </source>
</evidence>
<dbReference type="PROSITE" id="PS50297">
    <property type="entry name" value="ANK_REP_REGION"/>
    <property type="match status" value="2"/>
</dbReference>
<dbReference type="Gene3D" id="1.25.40.20">
    <property type="entry name" value="Ankyrin repeat-containing domain"/>
    <property type="match status" value="2"/>
</dbReference>
<feature type="compositionally biased region" description="Basic and acidic residues" evidence="4">
    <location>
        <begin position="42"/>
        <end position="53"/>
    </location>
</feature>
<proteinExistence type="predicted"/>
<gene>
    <name evidence="5" type="ORF">P43SY_006133</name>
</gene>
<dbReference type="AlphaFoldDB" id="A0AAD5QA82"/>
<protein>
    <recommendedName>
        <fullName evidence="7">Myosin-like protein</fullName>
    </recommendedName>
</protein>
<dbReference type="PRINTS" id="PR01415">
    <property type="entry name" value="ANKYRIN"/>
</dbReference>
<keyword evidence="6" id="KW-1185">Reference proteome</keyword>
<dbReference type="InterPro" id="IPR013083">
    <property type="entry name" value="Znf_RING/FYVE/PHD"/>
</dbReference>
<evidence type="ECO:0000256" key="3">
    <source>
        <dbReference type="PROSITE-ProRule" id="PRU00023"/>
    </source>
</evidence>
<dbReference type="EMBL" id="JAKCXM010000158">
    <property type="protein sequence ID" value="KAJ0400293.1"/>
    <property type="molecule type" value="Genomic_DNA"/>
</dbReference>
<organism evidence="5 6">
    <name type="scientific">Pythium insidiosum</name>
    <name type="common">Pythiosis disease agent</name>
    <dbReference type="NCBI Taxonomy" id="114742"/>
    <lineage>
        <taxon>Eukaryota</taxon>
        <taxon>Sar</taxon>
        <taxon>Stramenopiles</taxon>
        <taxon>Oomycota</taxon>
        <taxon>Peronosporomycetes</taxon>
        <taxon>Pythiales</taxon>
        <taxon>Pythiaceae</taxon>
        <taxon>Pythium</taxon>
    </lineage>
</organism>
<feature type="repeat" description="ANK" evidence="3">
    <location>
        <begin position="154"/>
        <end position="186"/>
    </location>
</feature>
<dbReference type="Pfam" id="PF12796">
    <property type="entry name" value="Ank_2"/>
    <property type="match status" value="1"/>
</dbReference>
<dbReference type="SUPFAM" id="SSF48403">
    <property type="entry name" value="Ankyrin repeat"/>
    <property type="match status" value="1"/>
</dbReference>
<dbReference type="PROSITE" id="PS50088">
    <property type="entry name" value="ANK_REPEAT"/>
    <property type="match status" value="2"/>
</dbReference>
<dbReference type="Proteomes" id="UP001209570">
    <property type="component" value="Unassembled WGS sequence"/>
</dbReference>
<accession>A0AAD5QA82</accession>